<name>A0A172JI40_BPPB1</name>
<evidence type="ECO:0000313" key="1">
    <source>
        <dbReference type="EMBL" id="AMS01217.1"/>
    </source>
</evidence>
<protein>
    <submittedName>
        <fullName evidence="1">Uncharacterized protein</fullName>
    </submittedName>
</protein>
<evidence type="ECO:0000313" key="2">
    <source>
        <dbReference type="Proteomes" id="UP000202618"/>
    </source>
</evidence>
<dbReference type="Proteomes" id="UP000202618">
    <property type="component" value="Segment"/>
</dbReference>
<organism evidence="1 2">
    <name type="scientific">Bacillus phage AR9</name>
    <dbReference type="NCBI Taxonomy" id="1815509"/>
    <lineage>
        <taxon>Viruses</taxon>
        <taxon>Duplodnaviria</taxon>
        <taxon>Heunggongvirae</taxon>
        <taxon>Uroviricota</taxon>
        <taxon>Caudoviricetes</taxon>
        <taxon>Takahashivirus</taxon>
        <taxon>Bacillus phage PBS1</taxon>
    </lineage>
</organism>
<dbReference type="GeneID" id="29058851"/>
<dbReference type="EMBL" id="KU878088">
    <property type="protein sequence ID" value="AMS01217.1"/>
    <property type="molecule type" value="Genomic_DNA"/>
</dbReference>
<gene>
    <name evidence="1" type="ORF">AR9_g133</name>
</gene>
<dbReference type="KEGG" id="vg:29058851"/>
<accession>A0A172JI40</accession>
<proteinExistence type="predicted"/>
<reference evidence="1 2" key="1">
    <citation type="journal article" date="2016" name="Virology">
        <title>The genome of AR9, a giant transducing Bacillus phage encoding two multisubunit RNA polymerases.</title>
        <authorList>
            <person name="Lavysh D."/>
            <person name="Sokolova M."/>
            <person name="Minakhin L."/>
            <person name="Yakunina M."/>
            <person name="Artamonova T."/>
            <person name="Kozyavkin S."/>
            <person name="Makarova K.S."/>
            <person name="Koonin E.V."/>
            <person name="Severinov K."/>
        </authorList>
    </citation>
    <scope>NUCLEOTIDE SEQUENCE [LARGE SCALE GENOMIC DNA]</scope>
</reference>
<sequence>MNKEKIEKNSFIVISKDENDEIYFNQAKSEEEVINEVSNATTYGYSIKNIIKVNSNGETDKMTVEFSDGKLKLIKLKANKVNTR</sequence>
<dbReference type="RefSeq" id="YP_009283037.1">
    <property type="nucleotide sequence ID" value="NC_031039.1"/>
</dbReference>